<gene>
    <name evidence="1" type="ORF">SAMN05444350_11293</name>
</gene>
<evidence type="ECO:0008006" key="3">
    <source>
        <dbReference type="Google" id="ProtNLM"/>
    </source>
</evidence>
<name>A0A1M6FLA7_9BACE</name>
<dbReference type="Proteomes" id="UP000184192">
    <property type="component" value="Unassembled WGS sequence"/>
</dbReference>
<accession>A0A1M6FLA7</accession>
<sequence length="389" mass="44246">MNVKTAKKPESRVGVSYSQQFKMQTYGEDNLYPQNLLAITSASGTAKLCLNRYAKFIEGFGFKDTNFSEYVLNKKGDTADTILHNVCEDIARFKGFALHVNYNVFCQIVEVQHIPFENCRLEEEDENGYIGHILIHPDWKGKKTRNGKAIMVTKDSVKKICVFNPNPDVVLSQVEAAGGIDRYEGQVLWVSLDGPGVYPTPIYDPVVTEMSTDEGLSNVKNRNVRNNFLVSCMIIAKKGVPSFDKDGNEIDRKMIAPEDLKKFQGDTNGNKILLVELEDDEDEPKVVAFPTKNYDKDFTVTDESTVERIYAQFHQELFYSIRMGKLGFSGDVMRDAYEYYAGEVTIEQRFVERAFDTIFKHWYEVANLSSDFGLRSLKYIDSNETSINS</sequence>
<evidence type="ECO:0000313" key="2">
    <source>
        <dbReference type="Proteomes" id="UP000184192"/>
    </source>
</evidence>
<evidence type="ECO:0000313" key="1">
    <source>
        <dbReference type="EMBL" id="SHI98422.1"/>
    </source>
</evidence>
<dbReference type="EMBL" id="FQZN01000012">
    <property type="protein sequence ID" value="SHI98422.1"/>
    <property type="molecule type" value="Genomic_DNA"/>
</dbReference>
<protein>
    <recommendedName>
        <fullName evidence="3">Phage portal protein</fullName>
    </recommendedName>
</protein>
<dbReference type="AlphaFoldDB" id="A0A1M6FLA7"/>
<proteinExistence type="predicted"/>
<dbReference type="GeneID" id="92712312"/>
<dbReference type="RefSeq" id="WP_025831301.1">
    <property type="nucleotide sequence ID" value="NZ_FQZN01000012.1"/>
</dbReference>
<reference evidence="2" key="1">
    <citation type="submission" date="2016-11" db="EMBL/GenBank/DDBJ databases">
        <authorList>
            <person name="Varghese N."/>
            <person name="Submissions S."/>
        </authorList>
    </citation>
    <scope>NUCLEOTIDE SEQUENCE [LARGE SCALE GENOMIC DNA]</scope>
    <source>
        <strain evidence="2">DSM 26884</strain>
    </source>
</reference>
<organism evidence="1 2">
    <name type="scientific">Bacteroides stercorirosoris</name>
    <dbReference type="NCBI Taxonomy" id="871324"/>
    <lineage>
        <taxon>Bacteria</taxon>
        <taxon>Pseudomonadati</taxon>
        <taxon>Bacteroidota</taxon>
        <taxon>Bacteroidia</taxon>
        <taxon>Bacteroidales</taxon>
        <taxon>Bacteroidaceae</taxon>
        <taxon>Bacteroides</taxon>
    </lineage>
</organism>
<keyword evidence="2" id="KW-1185">Reference proteome</keyword>
<dbReference type="eggNOG" id="ENOG502ZA6E">
    <property type="taxonomic scope" value="Bacteria"/>
</dbReference>